<proteinExistence type="predicted"/>
<dbReference type="OrthoDB" id="3264463at2"/>
<feature type="region of interest" description="Disordered" evidence="1">
    <location>
        <begin position="145"/>
        <end position="172"/>
    </location>
</feature>
<dbReference type="EMBL" id="CP033972">
    <property type="protein sequence ID" value="AZG44174.1"/>
    <property type="molecule type" value="Genomic_DNA"/>
</dbReference>
<gene>
    <name evidence="2" type="ORF">D7316_00754</name>
</gene>
<evidence type="ECO:0000256" key="1">
    <source>
        <dbReference type="SAM" id="MobiDB-lite"/>
    </source>
</evidence>
<sequence length="374" mass="39785">MPSSHSGRPLAPASLLTAVPGLLGFIPDRSLILIAFGDDTRTVRTAMRHDLVLDDAGELVPTLRTVLTELAEVCARNDVRAVVLVIADNRYPSGDDRYRRVCALADRRFVDLGGIAAGFVVPEFVDGARWQTVWGPRPSRIGASFDHSSLTPIAGTAPTRGRLGDPHTSPTAVHRAVHSGRRVLARRADMEEMLKSLPHCAGPHRDPSDRADLAATGDGALLRAVVGQVVAIAAPGGRAEPPVLDCATVTMLGVALTRLRVRDALLAFAVTDHRHAAETLWRDLARRLTGTPKASAATLLAHLHYINSEGGYAGVALDCALTADPVWSLARLLDSALRAGLPPDSLKGMIDDCYDVAQELGVPLPAPTIEREVG</sequence>
<organism evidence="2 3">
    <name type="scientific">Gordonia insulae</name>
    <dbReference type="NCBI Taxonomy" id="2420509"/>
    <lineage>
        <taxon>Bacteria</taxon>
        <taxon>Bacillati</taxon>
        <taxon>Actinomycetota</taxon>
        <taxon>Actinomycetes</taxon>
        <taxon>Mycobacteriales</taxon>
        <taxon>Gordoniaceae</taxon>
        <taxon>Gordonia</taxon>
    </lineage>
</organism>
<evidence type="ECO:0008006" key="4">
    <source>
        <dbReference type="Google" id="ProtNLM"/>
    </source>
</evidence>
<evidence type="ECO:0000313" key="3">
    <source>
        <dbReference type="Proteomes" id="UP000271469"/>
    </source>
</evidence>
<dbReference type="AlphaFoldDB" id="A0A3G8JGR6"/>
<dbReference type="InterPro" id="IPR025447">
    <property type="entry name" value="DUF4192"/>
</dbReference>
<dbReference type="Proteomes" id="UP000271469">
    <property type="component" value="Chromosome"/>
</dbReference>
<protein>
    <recommendedName>
        <fullName evidence="4">DUF4192 domain-containing protein</fullName>
    </recommendedName>
</protein>
<accession>A0A3G8JGR6</accession>
<name>A0A3G8JGR6_9ACTN</name>
<evidence type="ECO:0000313" key="2">
    <source>
        <dbReference type="EMBL" id="AZG44174.1"/>
    </source>
</evidence>
<dbReference type="RefSeq" id="WP_124707093.1">
    <property type="nucleotide sequence ID" value="NZ_CP033972.1"/>
</dbReference>
<keyword evidence="3" id="KW-1185">Reference proteome</keyword>
<dbReference type="KEGG" id="gom:D7316_00754"/>
<dbReference type="Pfam" id="PF13830">
    <property type="entry name" value="DUF4192"/>
    <property type="match status" value="1"/>
</dbReference>
<reference evidence="2 3" key="1">
    <citation type="submission" date="2018-11" db="EMBL/GenBank/DDBJ databases">
        <title>Gordonia insulae sp. nov., isolated from an island soil.</title>
        <authorList>
            <person name="Kim Y.S."/>
            <person name="Kim S.B."/>
        </authorList>
    </citation>
    <scope>NUCLEOTIDE SEQUENCE [LARGE SCALE GENOMIC DNA]</scope>
    <source>
        <strain evidence="2 3">MMS17-SY073</strain>
    </source>
</reference>